<evidence type="ECO:0000313" key="3">
    <source>
        <dbReference type="Proteomes" id="UP001230268"/>
    </source>
</evidence>
<comment type="caution">
    <text evidence="2">The sequence shown here is derived from an EMBL/GenBank/DDBJ whole genome shotgun (WGS) entry which is preliminary data.</text>
</comment>
<feature type="compositionally biased region" description="Basic and acidic residues" evidence="1">
    <location>
        <begin position="151"/>
        <end position="161"/>
    </location>
</feature>
<feature type="compositionally biased region" description="Basic and acidic residues" evidence="1">
    <location>
        <begin position="227"/>
        <end position="248"/>
    </location>
</feature>
<name>A0AAD8PF35_BABGI</name>
<feature type="compositionally biased region" description="Basic and acidic residues" evidence="1">
    <location>
        <begin position="92"/>
        <end position="109"/>
    </location>
</feature>
<gene>
    <name evidence="2" type="ORF">BgAZ_101540</name>
</gene>
<reference evidence="2" key="1">
    <citation type="submission" date="2023-08" db="EMBL/GenBank/DDBJ databases">
        <title>Draft sequence of the Babesia gibsoni genome.</title>
        <authorList>
            <person name="Yamagishi J.Y."/>
            <person name="Xuan X.X."/>
        </authorList>
    </citation>
    <scope>NUCLEOTIDE SEQUENCE</scope>
    <source>
        <strain evidence="2">Azabu</strain>
    </source>
</reference>
<feature type="compositionally biased region" description="Basic and acidic residues" evidence="1">
    <location>
        <begin position="122"/>
        <end position="143"/>
    </location>
</feature>
<dbReference type="AlphaFoldDB" id="A0AAD8PF35"/>
<feature type="compositionally biased region" description="Basic and acidic residues" evidence="1">
    <location>
        <begin position="190"/>
        <end position="218"/>
    </location>
</feature>
<accession>A0AAD8PF35</accession>
<dbReference type="EMBL" id="JAVEPI010000001">
    <property type="protein sequence ID" value="KAK1444248.1"/>
    <property type="molecule type" value="Genomic_DNA"/>
</dbReference>
<feature type="region of interest" description="Disordered" evidence="1">
    <location>
        <begin position="18"/>
        <end position="275"/>
    </location>
</feature>
<protein>
    <submittedName>
        <fullName evidence="2">Uncharacterized protein</fullName>
    </submittedName>
</protein>
<organism evidence="2 3">
    <name type="scientific">Babesia gibsoni</name>
    <dbReference type="NCBI Taxonomy" id="33632"/>
    <lineage>
        <taxon>Eukaryota</taxon>
        <taxon>Sar</taxon>
        <taxon>Alveolata</taxon>
        <taxon>Apicomplexa</taxon>
        <taxon>Aconoidasida</taxon>
        <taxon>Piroplasmida</taxon>
        <taxon>Babesiidae</taxon>
        <taxon>Babesia</taxon>
    </lineage>
</organism>
<sequence length="544" mass="62193">MSGRKPISINLRDLQRVLNEGKPELPRYSSGAANDKEETTGPTTYYANRESGRDSRWANHDHDDDSITRSPRREREEAPEPDFSTVRSSNNEFRKSDTTNHAADRGKRDDDEDLWRSSAKPSQRETSPEEDVWRRPNRTESKARTTSNDKMQSRQSDKFGRSVDASNEDAFNRSNVQRVESKKLYVPPTRRIEKEESGSPAVKNDRFSCLEEPYDRRNSNSSTYDSSRAREVFSMQRREPESQREYSNARDLFGSSNRESARNAHFGEPSKSGVFVPSYKRAQPQTSPLQSKPTMVHDIILKAAGITEQKESTDKKKQTEDESPKATQPKAESHIKQKIEAIRRHNRMYQVNPETLKSVEGAVLSMLNGEQIDVTEIVPEEEEELVPAVMACLLACKACESCKTMEEVIDRFHLVAPLLKELSERTEESIEDKLLTEVVKIMCRWKLPALSDSVYLIEAVFNALLLCGAVTKKGVLHWFENSVADIPDRISVIMQLLPWKKWLLGESLQNPQEPSEHESEESEEDIDIEALVPKPIRLTKTMMY</sequence>
<proteinExistence type="predicted"/>
<evidence type="ECO:0000313" key="2">
    <source>
        <dbReference type="EMBL" id="KAK1444248.1"/>
    </source>
</evidence>
<feature type="compositionally biased region" description="Basic and acidic residues" evidence="1">
    <location>
        <begin position="50"/>
        <end position="78"/>
    </location>
</feature>
<dbReference type="Proteomes" id="UP001230268">
    <property type="component" value="Unassembled WGS sequence"/>
</dbReference>
<keyword evidence="3" id="KW-1185">Reference proteome</keyword>
<feature type="region of interest" description="Disordered" evidence="1">
    <location>
        <begin position="304"/>
        <end position="334"/>
    </location>
</feature>
<feature type="compositionally biased region" description="Basic and acidic residues" evidence="1">
    <location>
        <begin position="308"/>
        <end position="324"/>
    </location>
</feature>
<evidence type="ECO:0000256" key="1">
    <source>
        <dbReference type="SAM" id="MobiDB-lite"/>
    </source>
</evidence>